<feature type="compositionally biased region" description="Low complexity" evidence="2">
    <location>
        <begin position="306"/>
        <end position="317"/>
    </location>
</feature>
<dbReference type="PANTHER" id="PTHR13354">
    <property type="entry name" value="ROUND SPERMATID BASIC PROTEIN 1"/>
    <property type="match status" value="1"/>
</dbReference>
<dbReference type="OrthoDB" id="6020087at2759"/>
<dbReference type="EMBL" id="HACA01004404">
    <property type="protein sequence ID" value="CDW21765.1"/>
    <property type="molecule type" value="Transcribed_RNA"/>
</dbReference>
<feature type="compositionally biased region" description="Low complexity" evidence="2">
    <location>
        <begin position="329"/>
        <end position="338"/>
    </location>
</feature>
<organism evidence="3">
    <name type="scientific">Lepeophtheirus salmonis</name>
    <name type="common">Salmon louse</name>
    <name type="synonym">Caligus salmonis</name>
    <dbReference type="NCBI Taxonomy" id="72036"/>
    <lineage>
        <taxon>Eukaryota</taxon>
        <taxon>Metazoa</taxon>
        <taxon>Ecdysozoa</taxon>
        <taxon>Arthropoda</taxon>
        <taxon>Crustacea</taxon>
        <taxon>Multicrustacea</taxon>
        <taxon>Hexanauplia</taxon>
        <taxon>Copepoda</taxon>
        <taxon>Siphonostomatoida</taxon>
        <taxon>Caligidae</taxon>
        <taxon>Lepeophtheirus</taxon>
    </lineage>
</organism>
<feature type="compositionally biased region" description="Low complexity" evidence="2">
    <location>
        <begin position="469"/>
        <end position="499"/>
    </location>
</feature>
<feature type="compositionally biased region" description="Low complexity" evidence="2">
    <location>
        <begin position="346"/>
        <end position="370"/>
    </location>
</feature>
<feature type="compositionally biased region" description="Low complexity" evidence="2">
    <location>
        <begin position="413"/>
        <end position="422"/>
    </location>
</feature>
<evidence type="ECO:0000313" key="3">
    <source>
        <dbReference type="EMBL" id="CDW21765.1"/>
    </source>
</evidence>
<dbReference type="AlphaFoldDB" id="A0A0K2T7H5"/>
<name>A0A0K2T7H5_LEPSM</name>
<proteinExistence type="inferred from homology"/>
<dbReference type="GO" id="GO:0005634">
    <property type="term" value="C:nucleus"/>
    <property type="evidence" value="ECO:0007669"/>
    <property type="project" value="InterPro"/>
</dbReference>
<sequence>MSHYRDKVRENYKCGTFRYGHLDNISLVGTVAEESGGFFPDILDMIEDDPFLRQVMPWGPLSILSDMSPTKSNDGPILWMRPGEQSIPTVELGKSPLKRRRNAGINELQNLKYLPRSSVEREIMFEDRTPAHADQVGFGLDRSTTAAVGLLKAISCDEKVNINRLTKDTVMFQASDFNRLVDKLQLDLHEPPMSQCPVWLDESKLNQLSREGFRYARVQLSDNDIYFLPRNIIHQFRTVSAVTSIAWHVRLKSYYPVSQGGTGPEPSSLITSGIGNSGSEKENASEKVSIERSSPVKKKRKNNETDSYIDPDYSPSSGVVGGGLAVVAASNDGNSTKTSKNKSDTKMMNSSTSSSKSSTTSSSKESSKSSSSHKRDGKSSSKSTSSSSKDIHNHHSHHHKSTKSLHKNDKYTSSHSSSLSSSNVGNKEDYSFKLASPETLTSLIKDEKLTSERVNASALFPNSKGNNRPSQPQSSPSSNPLKTSSSSSTTATTTTPTPSIAKEDKPFDLLGSIISTMTPKTHSQTGNGGGGLLQ</sequence>
<dbReference type="InterPro" id="IPR026306">
    <property type="entry name" value="RSBN1/Dpy-2/CEP530"/>
</dbReference>
<feature type="compositionally biased region" description="Basic residues" evidence="2">
    <location>
        <begin position="392"/>
        <end position="405"/>
    </location>
</feature>
<evidence type="ECO:0000256" key="1">
    <source>
        <dbReference type="ARBA" id="ARBA00010560"/>
    </source>
</evidence>
<feature type="compositionally biased region" description="Polar residues" evidence="2">
    <location>
        <begin position="268"/>
        <end position="278"/>
    </location>
</feature>
<feature type="compositionally biased region" description="Basic and acidic residues" evidence="2">
    <location>
        <begin position="279"/>
        <end position="290"/>
    </location>
</feature>
<accession>A0A0K2T7H5</accession>
<evidence type="ECO:0000256" key="2">
    <source>
        <dbReference type="SAM" id="MobiDB-lite"/>
    </source>
</evidence>
<feature type="region of interest" description="Disordered" evidence="2">
    <location>
        <begin position="329"/>
        <end position="534"/>
    </location>
</feature>
<feature type="compositionally biased region" description="Polar residues" evidence="2">
    <location>
        <begin position="513"/>
        <end position="525"/>
    </location>
</feature>
<feature type="region of interest" description="Disordered" evidence="2">
    <location>
        <begin position="257"/>
        <end position="317"/>
    </location>
</feature>
<dbReference type="PANTHER" id="PTHR13354:SF11">
    <property type="entry name" value="LYSINE-SPECIFIC DEMETHYLASE 9"/>
    <property type="match status" value="1"/>
</dbReference>
<comment type="similarity">
    <text evidence="1">Belongs to the round spermatid basic protein 1 family.</text>
</comment>
<reference evidence="3" key="1">
    <citation type="submission" date="2014-05" db="EMBL/GenBank/DDBJ databases">
        <authorList>
            <person name="Chronopoulou M."/>
        </authorList>
    </citation>
    <scope>NUCLEOTIDE SEQUENCE</scope>
    <source>
        <tissue evidence="3">Whole organism</tissue>
    </source>
</reference>
<protein>
    <submittedName>
        <fullName evidence="3">Putative LOC100124245 [Nasonia vitripennis]</fullName>
    </submittedName>
</protein>